<evidence type="ECO:0000256" key="4">
    <source>
        <dbReference type="SAM" id="SignalP"/>
    </source>
</evidence>
<dbReference type="AlphaFoldDB" id="A0A1M6A079"/>
<comment type="similarity">
    <text evidence="2">Belongs to the virb1 family.</text>
</comment>
<protein>
    <submittedName>
        <fullName evidence="6">Transglycosylase SLT domain-containing protein</fullName>
    </submittedName>
</protein>
<feature type="domain" description="Transglycosylase SLT" evidence="5">
    <location>
        <begin position="109"/>
        <end position="204"/>
    </location>
</feature>
<dbReference type="CDD" id="cd00254">
    <property type="entry name" value="LT-like"/>
    <property type="match status" value="1"/>
</dbReference>
<evidence type="ECO:0000256" key="2">
    <source>
        <dbReference type="ARBA" id="ARBA00009387"/>
    </source>
</evidence>
<dbReference type="InterPro" id="IPR023346">
    <property type="entry name" value="Lysozyme-like_dom_sf"/>
</dbReference>
<dbReference type="EMBL" id="FQYO01000001">
    <property type="protein sequence ID" value="SHI29848.1"/>
    <property type="molecule type" value="Genomic_DNA"/>
</dbReference>
<dbReference type="Proteomes" id="UP000184292">
    <property type="component" value="Unassembled WGS sequence"/>
</dbReference>
<keyword evidence="4" id="KW-0732">Signal</keyword>
<dbReference type="PANTHER" id="PTHR37423:SF2">
    <property type="entry name" value="MEMBRANE-BOUND LYTIC MUREIN TRANSGLYCOSYLASE C"/>
    <property type="match status" value="1"/>
</dbReference>
<evidence type="ECO:0000259" key="5">
    <source>
        <dbReference type="Pfam" id="PF01464"/>
    </source>
</evidence>
<dbReference type="Gene3D" id="1.10.530.10">
    <property type="match status" value="1"/>
</dbReference>
<sequence>MIDPNRRRAPELARRPAPAGNRRTAAALALSSGLAALLAGPAAADTVSTMNNRAALFASQVNVLDGRAAQQYENSARLQPERSDPLFGAAPVAAPAYAGSYAGPHLAVARAAARRHGIPEDLFLRLVQQESGWNAGAVSHKGALGLAQLMPETAALLGVDPGDPAQNLDGGARYLAAQFAAFGSWPLALAAYNAGPGAVQRYGGIPPYAETEGYVRAIWGS</sequence>
<evidence type="ECO:0000256" key="1">
    <source>
        <dbReference type="ARBA" id="ARBA00007734"/>
    </source>
</evidence>
<proteinExistence type="inferred from homology"/>
<dbReference type="SUPFAM" id="SSF53955">
    <property type="entry name" value="Lysozyme-like"/>
    <property type="match status" value="1"/>
</dbReference>
<evidence type="ECO:0000313" key="6">
    <source>
        <dbReference type="EMBL" id="SHI29848.1"/>
    </source>
</evidence>
<comment type="similarity">
    <text evidence="1">Belongs to the transglycosylase Slt family.</text>
</comment>
<feature type="compositionally biased region" description="Basic and acidic residues" evidence="3">
    <location>
        <begin position="1"/>
        <end position="14"/>
    </location>
</feature>
<reference evidence="6 7" key="1">
    <citation type="submission" date="2016-11" db="EMBL/GenBank/DDBJ databases">
        <authorList>
            <person name="Jaros S."/>
            <person name="Januszkiewicz K."/>
            <person name="Wedrychowicz H."/>
        </authorList>
    </citation>
    <scope>NUCLEOTIDE SEQUENCE [LARGE SCALE GENOMIC DNA]</scope>
    <source>
        <strain evidence="6 7">DSM 100565</strain>
    </source>
</reference>
<gene>
    <name evidence="6" type="ORF">SAMN05444417_0120</name>
</gene>
<dbReference type="RefSeq" id="WP_083600962.1">
    <property type="nucleotide sequence ID" value="NZ_FQYO01000001.1"/>
</dbReference>
<feature type="signal peptide" evidence="4">
    <location>
        <begin position="1"/>
        <end position="44"/>
    </location>
</feature>
<dbReference type="Pfam" id="PF01464">
    <property type="entry name" value="SLT"/>
    <property type="match status" value="1"/>
</dbReference>
<feature type="chain" id="PRO_5013200669" evidence="4">
    <location>
        <begin position="45"/>
        <end position="221"/>
    </location>
</feature>
<dbReference type="OrthoDB" id="9815002at2"/>
<dbReference type="STRING" id="1447782.SAMN05444417_0120"/>
<accession>A0A1M6A079</accession>
<evidence type="ECO:0000313" key="7">
    <source>
        <dbReference type="Proteomes" id="UP000184292"/>
    </source>
</evidence>
<name>A0A1M6A079_9RHOB</name>
<dbReference type="InterPro" id="IPR008258">
    <property type="entry name" value="Transglycosylase_SLT_dom_1"/>
</dbReference>
<dbReference type="PANTHER" id="PTHR37423">
    <property type="entry name" value="SOLUBLE LYTIC MUREIN TRANSGLYCOSYLASE-RELATED"/>
    <property type="match status" value="1"/>
</dbReference>
<evidence type="ECO:0000256" key="3">
    <source>
        <dbReference type="SAM" id="MobiDB-lite"/>
    </source>
</evidence>
<keyword evidence="7" id="KW-1185">Reference proteome</keyword>
<feature type="region of interest" description="Disordered" evidence="3">
    <location>
        <begin position="1"/>
        <end position="20"/>
    </location>
</feature>
<organism evidence="6 7">
    <name type="scientific">Wenxinia saemankumensis</name>
    <dbReference type="NCBI Taxonomy" id="1447782"/>
    <lineage>
        <taxon>Bacteria</taxon>
        <taxon>Pseudomonadati</taxon>
        <taxon>Pseudomonadota</taxon>
        <taxon>Alphaproteobacteria</taxon>
        <taxon>Rhodobacterales</taxon>
        <taxon>Roseobacteraceae</taxon>
        <taxon>Wenxinia</taxon>
    </lineage>
</organism>